<organism evidence="2 3">
    <name type="scientific">Pannus brasiliensis CCIBt3594</name>
    <dbReference type="NCBI Taxonomy" id="1427578"/>
    <lineage>
        <taxon>Bacteria</taxon>
        <taxon>Bacillati</taxon>
        <taxon>Cyanobacteriota</taxon>
        <taxon>Cyanophyceae</taxon>
        <taxon>Oscillatoriophycideae</taxon>
        <taxon>Chroococcales</taxon>
        <taxon>Microcystaceae</taxon>
        <taxon>Pannus</taxon>
    </lineage>
</organism>
<protein>
    <recommendedName>
        <fullName evidence="4">Cell division protein FtsL</fullName>
    </recommendedName>
</protein>
<name>A0AAW9QTC2_9CHRO</name>
<keyword evidence="3" id="KW-1185">Reference proteome</keyword>
<dbReference type="Proteomes" id="UP001328733">
    <property type="component" value="Unassembled WGS sequence"/>
</dbReference>
<dbReference type="RefSeq" id="WP_332864451.1">
    <property type="nucleotide sequence ID" value="NZ_JBAFSM010000011.1"/>
</dbReference>
<dbReference type="EMBL" id="JBAFSM010000011">
    <property type="protein sequence ID" value="MEG3436981.1"/>
    <property type="molecule type" value="Genomic_DNA"/>
</dbReference>
<feature type="compositionally biased region" description="Basic and acidic residues" evidence="1">
    <location>
        <begin position="27"/>
        <end position="43"/>
    </location>
</feature>
<dbReference type="AlphaFoldDB" id="A0AAW9QTC2"/>
<evidence type="ECO:0000256" key="1">
    <source>
        <dbReference type="SAM" id="MobiDB-lite"/>
    </source>
</evidence>
<accession>A0AAW9QTC2</accession>
<gene>
    <name evidence="2" type="ORF">V0288_07595</name>
</gene>
<feature type="region of interest" description="Disordered" evidence="1">
    <location>
        <begin position="1"/>
        <end position="52"/>
    </location>
</feature>
<reference evidence="2 3" key="1">
    <citation type="submission" date="2024-01" db="EMBL/GenBank/DDBJ databases">
        <title>Genomic insights into the taxonomy and metabolism of the cyanobacterium Pannus brasiliensis CCIBt3594.</title>
        <authorList>
            <person name="Machado M."/>
            <person name="Botero N.B."/>
            <person name="Andreote A.P.D."/>
            <person name="Feitosa A.M.T."/>
            <person name="Popin R."/>
            <person name="Sivonen K."/>
            <person name="Fiore M.F."/>
        </authorList>
    </citation>
    <scope>NUCLEOTIDE SEQUENCE [LARGE SCALE GENOMIC DNA]</scope>
    <source>
        <strain evidence="2 3">CCIBt3594</strain>
    </source>
</reference>
<comment type="caution">
    <text evidence="2">The sequence shown here is derived from an EMBL/GenBank/DDBJ whole genome shotgun (WGS) entry which is preliminary data.</text>
</comment>
<sequence length="165" mass="18286">MSAAEKSYTPVPRARLPRRSNARPTRPKAEPVVRSKSPDDSATPKKPSVPPGPGALGFIQKVTSAITFSLLGATLGIYAWTVYIPKVWDKEYGKLETLQRHERHLLATNETLKHQLAEQAERPETGFGNPRPFQTIFLRRSPDAKLQPVSSDRPGPSESASRKAY</sequence>
<evidence type="ECO:0000313" key="3">
    <source>
        <dbReference type="Proteomes" id="UP001328733"/>
    </source>
</evidence>
<evidence type="ECO:0008006" key="4">
    <source>
        <dbReference type="Google" id="ProtNLM"/>
    </source>
</evidence>
<proteinExistence type="predicted"/>
<feature type="region of interest" description="Disordered" evidence="1">
    <location>
        <begin position="140"/>
        <end position="165"/>
    </location>
</feature>
<evidence type="ECO:0000313" key="2">
    <source>
        <dbReference type="EMBL" id="MEG3436981.1"/>
    </source>
</evidence>